<evidence type="ECO:0000313" key="10">
    <source>
        <dbReference type="EMBL" id="MBC2836164.1"/>
    </source>
</evidence>
<feature type="compositionally biased region" description="Basic and acidic residues" evidence="8">
    <location>
        <begin position="13"/>
        <end position="23"/>
    </location>
</feature>
<comment type="similarity">
    <text evidence="2">Belongs to the YkuD family.</text>
</comment>
<keyword evidence="5 7" id="KW-0573">Peptidoglycan synthesis</keyword>
<feature type="active site" description="Proton donor/acceptor" evidence="7">
    <location>
        <position position="115"/>
    </location>
</feature>
<dbReference type="GO" id="GO:0004180">
    <property type="term" value="F:carboxypeptidase activity"/>
    <property type="evidence" value="ECO:0007669"/>
    <property type="project" value="UniProtKB-ARBA"/>
</dbReference>
<feature type="region of interest" description="Disordered" evidence="8">
    <location>
        <begin position="1"/>
        <end position="26"/>
    </location>
</feature>
<comment type="caution">
    <text evidence="10">The sequence shown here is derived from an EMBL/GenBank/DDBJ whole genome shotgun (WGS) entry which is preliminary data.</text>
</comment>
<dbReference type="GO" id="GO:0071555">
    <property type="term" value="P:cell wall organization"/>
    <property type="evidence" value="ECO:0007669"/>
    <property type="project" value="UniProtKB-UniRule"/>
</dbReference>
<evidence type="ECO:0000256" key="5">
    <source>
        <dbReference type="ARBA" id="ARBA00022984"/>
    </source>
</evidence>
<dbReference type="UniPathway" id="UPA00219"/>
<evidence type="ECO:0000256" key="8">
    <source>
        <dbReference type="SAM" id="MobiDB-lite"/>
    </source>
</evidence>
<evidence type="ECO:0000256" key="7">
    <source>
        <dbReference type="PROSITE-ProRule" id="PRU01373"/>
    </source>
</evidence>
<dbReference type="PANTHER" id="PTHR38589">
    <property type="entry name" value="BLR0621 PROTEIN"/>
    <property type="match status" value="1"/>
</dbReference>
<dbReference type="PROSITE" id="PS52029">
    <property type="entry name" value="LD_TPASE"/>
    <property type="match status" value="1"/>
</dbReference>
<evidence type="ECO:0000256" key="2">
    <source>
        <dbReference type="ARBA" id="ARBA00005992"/>
    </source>
</evidence>
<feature type="active site" description="Nucleophile" evidence="7">
    <location>
        <position position="127"/>
    </location>
</feature>
<dbReference type="Gene3D" id="2.40.440.10">
    <property type="entry name" value="L,D-transpeptidase catalytic domain-like"/>
    <property type="match status" value="1"/>
</dbReference>
<dbReference type="SUPFAM" id="SSF141523">
    <property type="entry name" value="L,D-transpeptidase catalytic domain-like"/>
    <property type="match status" value="1"/>
</dbReference>
<dbReference type="GO" id="GO:0016740">
    <property type="term" value="F:transferase activity"/>
    <property type="evidence" value="ECO:0007669"/>
    <property type="project" value="UniProtKB-KW"/>
</dbReference>
<dbReference type="Pfam" id="PF03734">
    <property type="entry name" value="YkuD"/>
    <property type="match status" value="1"/>
</dbReference>
<evidence type="ECO:0000259" key="9">
    <source>
        <dbReference type="PROSITE" id="PS52029"/>
    </source>
</evidence>
<reference evidence="10 11" key="1">
    <citation type="journal article" date="2017" name="Int. J. Syst. Evol. Microbiol.">
        <title>Gemmobacter straminiformis sp. nov., isolated from an artificial fountain.</title>
        <authorList>
            <person name="Kang J.Y."/>
            <person name="Kim M.J."/>
            <person name="Chun J."/>
            <person name="Son K.P."/>
            <person name="Jahng K.Y."/>
        </authorList>
    </citation>
    <scope>NUCLEOTIDE SEQUENCE [LARGE SCALE GENOMIC DNA]</scope>
    <source>
        <strain evidence="10 11">CAM-8</strain>
    </source>
</reference>
<evidence type="ECO:0000256" key="6">
    <source>
        <dbReference type="ARBA" id="ARBA00023316"/>
    </source>
</evidence>
<evidence type="ECO:0000256" key="3">
    <source>
        <dbReference type="ARBA" id="ARBA00022679"/>
    </source>
</evidence>
<dbReference type="Proteomes" id="UP000555411">
    <property type="component" value="Unassembled WGS sequence"/>
</dbReference>
<name>A0A842IAN2_9RHOB</name>
<evidence type="ECO:0000256" key="4">
    <source>
        <dbReference type="ARBA" id="ARBA00022960"/>
    </source>
</evidence>
<keyword evidence="4 7" id="KW-0133">Cell shape</keyword>
<dbReference type="InterPro" id="IPR038063">
    <property type="entry name" value="Transpep_catalytic_dom"/>
</dbReference>
<keyword evidence="3" id="KW-0808">Transferase</keyword>
<keyword evidence="11" id="KW-1185">Reference proteome</keyword>
<evidence type="ECO:0000256" key="1">
    <source>
        <dbReference type="ARBA" id="ARBA00004752"/>
    </source>
</evidence>
<evidence type="ECO:0000313" key="11">
    <source>
        <dbReference type="Proteomes" id="UP000555411"/>
    </source>
</evidence>
<dbReference type="EMBL" id="JACLQD010000003">
    <property type="protein sequence ID" value="MBC2836164.1"/>
    <property type="molecule type" value="Genomic_DNA"/>
</dbReference>
<dbReference type="CDD" id="cd16913">
    <property type="entry name" value="YkuD_like"/>
    <property type="match status" value="1"/>
</dbReference>
<dbReference type="AlphaFoldDB" id="A0A842IAN2"/>
<comment type="pathway">
    <text evidence="1 7">Cell wall biogenesis; peptidoglycan biosynthesis.</text>
</comment>
<keyword evidence="6 7" id="KW-0961">Cell wall biogenesis/degradation</keyword>
<dbReference type="GO" id="GO:0009252">
    <property type="term" value="P:peptidoglycan biosynthetic process"/>
    <property type="evidence" value="ECO:0007669"/>
    <property type="project" value="UniProtKB-UniPathway"/>
</dbReference>
<sequence length="151" mass="17211">MGRRFPCAIGKHGTTDRKREGDGKTPLGTHRIVGMLYRPDRLSPSQLPDWALPFGPADLWSDDPRDPDYNLMVRAPHGYSHERLTRADPMYDLILLTDWNWPQAVPGLGSAIFLHGWRRPRHGTAGCVAFALPDLLWIANRIRHSTRLIIR</sequence>
<proteinExistence type="inferred from homology"/>
<protein>
    <submittedName>
        <fullName evidence="10">L,D-transpeptidase family protein</fullName>
    </submittedName>
</protein>
<dbReference type="PANTHER" id="PTHR38589:SF1">
    <property type="entry name" value="BLR0621 PROTEIN"/>
    <property type="match status" value="1"/>
</dbReference>
<gene>
    <name evidence="10" type="ORF">H7F16_11665</name>
</gene>
<organism evidence="10 11">
    <name type="scientific">Paragemmobacter straminiformis</name>
    <dbReference type="NCBI Taxonomy" id="2045119"/>
    <lineage>
        <taxon>Bacteria</taxon>
        <taxon>Pseudomonadati</taxon>
        <taxon>Pseudomonadota</taxon>
        <taxon>Alphaproteobacteria</taxon>
        <taxon>Rhodobacterales</taxon>
        <taxon>Paracoccaceae</taxon>
        <taxon>Paragemmobacter</taxon>
    </lineage>
</organism>
<dbReference type="InterPro" id="IPR005490">
    <property type="entry name" value="LD_TPept_cat_dom"/>
</dbReference>
<accession>A0A842IAN2</accession>
<feature type="domain" description="L,D-TPase catalytic" evidence="9">
    <location>
        <begin position="1"/>
        <end position="151"/>
    </location>
</feature>
<dbReference type="GO" id="GO:0008360">
    <property type="term" value="P:regulation of cell shape"/>
    <property type="evidence" value="ECO:0007669"/>
    <property type="project" value="UniProtKB-UniRule"/>
</dbReference>